<dbReference type="InterPro" id="IPR000873">
    <property type="entry name" value="AMP-dep_synth/lig_dom"/>
</dbReference>
<keyword evidence="3" id="KW-0597">Phosphoprotein</keyword>
<dbReference type="RefSeq" id="WP_143609623.1">
    <property type="nucleotide sequence ID" value="NZ_CP107955.1"/>
</dbReference>
<evidence type="ECO:0000256" key="3">
    <source>
        <dbReference type="ARBA" id="ARBA00022553"/>
    </source>
</evidence>
<dbReference type="PROSITE" id="PS50075">
    <property type="entry name" value="CARRIER"/>
    <property type="match status" value="1"/>
</dbReference>
<dbReference type="CDD" id="cd05930">
    <property type="entry name" value="A_NRPS"/>
    <property type="match status" value="1"/>
</dbReference>
<evidence type="ECO:0000256" key="2">
    <source>
        <dbReference type="ARBA" id="ARBA00022450"/>
    </source>
</evidence>
<dbReference type="PANTHER" id="PTHR45527">
    <property type="entry name" value="NONRIBOSOMAL PEPTIDE SYNTHETASE"/>
    <property type="match status" value="1"/>
</dbReference>
<dbReference type="SMART" id="SM00823">
    <property type="entry name" value="PKS_PP"/>
    <property type="match status" value="1"/>
</dbReference>
<dbReference type="Pfam" id="PF00668">
    <property type="entry name" value="Condensation"/>
    <property type="match status" value="1"/>
</dbReference>
<reference evidence="5 6" key="1">
    <citation type="submission" date="2023-02" db="EMBL/GenBank/DDBJ databases">
        <authorList>
            <person name="Maleckis M."/>
        </authorList>
    </citation>
    <scope>NUCLEOTIDE SEQUENCE [LARGE SCALE GENOMIC DNA]</scope>
    <source>
        <strain evidence="5 6">P8-A2</strain>
    </source>
</reference>
<dbReference type="InterPro" id="IPR029058">
    <property type="entry name" value="AB_hydrolase_fold"/>
</dbReference>
<dbReference type="SUPFAM" id="SSF52777">
    <property type="entry name" value="CoA-dependent acyltransferases"/>
    <property type="match status" value="2"/>
</dbReference>
<comment type="cofactor">
    <cofactor evidence="1">
        <name>pantetheine 4'-phosphate</name>
        <dbReference type="ChEBI" id="CHEBI:47942"/>
    </cofactor>
</comment>
<dbReference type="Gene3D" id="2.30.38.10">
    <property type="entry name" value="Luciferase, Domain 3"/>
    <property type="match status" value="1"/>
</dbReference>
<protein>
    <submittedName>
        <fullName evidence="5">Non-ribosomal peptide synthetase</fullName>
    </submittedName>
</protein>
<dbReference type="Pfam" id="PF00550">
    <property type="entry name" value="PP-binding"/>
    <property type="match status" value="1"/>
</dbReference>
<dbReference type="Pfam" id="PF00501">
    <property type="entry name" value="AMP-binding"/>
    <property type="match status" value="1"/>
</dbReference>
<dbReference type="PANTHER" id="PTHR45527:SF1">
    <property type="entry name" value="FATTY ACID SYNTHASE"/>
    <property type="match status" value="1"/>
</dbReference>
<dbReference type="InterPro" id="IPR045851">
    <property type="entry name" value="AMP-bd_C_sf"/>
</dbReference>
<dbReference type="Pfam" id="PF13193">
    <property type="entry name" value="AMP-binding_C"/>
    <property type="match status" value="1"/>
</dbReference>
<evidence type="ECO:0000259" key="4">
    <source>
        <dbReference type="PROSITE" id="PS50075"/>
    </source>
</evidence>
<comment type="caution">
    <text evidence="5">The sequence shown here is derived from an EMBL/GenBank/DDBJ whole genome shotgun (WGS) entry which is preliminary data.</text>
</comment>
<evidence type="ECO:0000313" key="5">
    <source>
        <dbReference type="EMBL" id="MDU8993339.1"/>
    </source>
</evidence>
<dbReference type="InterPro" id="IPR020806">
    <property type="entry name" value="PKS_PP-bd"/>
</dbReference>
<gene>
    <name evidence="5" type="ORF">PU648_13465</name>
</gene>
<dbReference type="NCBIfam" id="TIGR01733">
    <property type="entry name" value="AA-adenyl-dom"/>
    <property type="match status" value="1"/>
</dbReference>
<dbReference type="InterPro" id="IPR001242">
    <property type="entry name" value="Condensation_dom"/>
</dbReference>
<dbReference type="InterPro" id="IPR020845">
    <property type="entry name" value="AMP-binding_CS"/>
</dbReference>
<accession>A0ABU3UIH8</accession>
<dbReference type="InterPro" id="IPR010071">
    <property type="entry name" value="AA_adenyl_dom"/>
</dbReference>
<feature type="domain" description="Carrier" evidence="4">
    <location>
        <begin position="984"/>
        <end position="1059"/>
    </location>
</feature>
<dbReference type="InterPro" id="IPR025110">
    <property type="entry name" value="AMP-bd_C"/>
</dbReference>
<dbReference type="Proteomes" id="UP001257627">
    <property type="component" value="Unassembled WGS sequence"/>
</dbReference>
<name>A0ABU3UIH8_9ACTN</name>
<dbReference type="EMBL" id="JARAKF010000001">
    <property type="protein sequence ID" value="MDU8993339.1"/>
    <property type="molecule type" value="Genomic_DNA"/>
</dbReference>
<dbReference type="Gene3D" id="3.30.559.10">
    <property type="entry name" value="Chloramphenicol acetyltransferase-like domain"/>
    <property type="match status" value="1"/>
</dbReference>
<dbReference type="SUPFAM" id="SSF47336">
    <property type="entry name" value="ACP-like"/>
    <property type="match status" value="1"/>
</dbReference>
<evidence type="ECO:0000313" key="6">
    <source>
        <dbReference type="Proteomes" id="UP001257627"/>
    </source>
</evidence>
<sequence length="1062" mass="115284">MTGGKIESLALLGAQQGILYAQQLVPDSPIFNIGQAVWFGRGVDPALLDEAVRTAVAESEVLSRPLPRQDDGTHPAPADRLAVAVHDLGDSPEPKTAALRAMHADLAVPRELTGDDLVHSVYYRLGENEGVWYFRSHHILLDAYGLMLISRRVAELYTALAQGRPPRARWFGRITDLLDEEIQAEADPTFEEDRAFWARKVDGRSAQRVPGVLASSGYDDYDKPPHRVTVELGDAARLRLREVADAQGATWGELVIAGWGTYLSKVMGTEHIAPGLPMMCRSTPTALSTPAVTVNILPLHVDIDPHATVAQIIRHFAHEVGQVRAHQRYRRESIAREAGLIGTDGRLSGSQINIKAFDYHLDFGGITGVQQGLSTGPVDDLSLSVYLDSSHGLRFDLDANASLFDVPSVQRHLHRFIAYFDRFLGAADDQWIGALSVADEADIRQVVTDWNLGPRPDDDATLLSLLDAQFSRAGDDPAVVFRGESRTFAELDASANRLCRHLLAAGIGTGDRVAVALPRSHDLVVALVAVLRCGAAYVPVDTAYPDDRIEYMLQDTQAPVVITSTEFLKKLEPILGVMDGTVLLTVDDVPTATAIAAQPADTVTDTERGGRLHHQAPAYVIYTSGTTGRPKGVVLSHRSIVNRIRWGQSQLFALSQRDRVLQKAPISFDVSVTELFWTLTSGAVVVLAEPGRHGDPLHLTQLMRDESITLGNFVPSMLQAFLESEPDPAHLALRHVVCSGEALPRSLAQELGDRLGITAWNTYGPTETGELTFHRVDLRSDSAVLGGIEPLGRPAANCDGYILDRFLQPVPAGVPGELYLAGAQLANGYHNQPALTASRFVANPYGEPGERLYRTGDLAMWSDYGTIVYLGRNDDQIKIRGFRVELAEIAAVAAKTPGVGPCVVVPKTAPSGALVLVAYVVPDAGADREGLAEKVVLRTRENLPDHMVPSFVVTLDRIPMTPNGKLDRRALPEPDYEAVDTGRPPAGELETGIARIFEDVLGLSRVGADDDFFHLGGHSLLATRIVLRVNQEFGTDISLRTLFENPTVASLAGWLDLPPTTS</sequence>
<dbReference type="InterPro" id="IPR023213">
    <property type="entry name" value="CAT-like_dom_sf"/>
</dbReference>
<keyword evidence="6" id="KW-1185">Reference proteome</keyword>
<dbReference type="Gene3D" id="3.40.50.980">
    <property type="match status" value="2"/>
</dbReference>
<organism evidence="5 6">
    <name type="scientific">Streptomyces mirabilis</name>
    <dbReference type="NCBI Taxonomy" id="68239"/>
    <lineage>
        <taxon>Bacteria</taxon>
        <taxon>Bacillati</taxon>
        <taxon>Actinomycetota</taxon>
        <taxon>Actinomycetes</taxon>
        <taxon>Kitasatosporales</taxon>
        <taxon>Streptomycetaceae</taxon>
        <taxon>Streptomyces</taxon>
    </lineage>
</organism>
<dbReference type="InterPro" id="IPR036736">
    <property type="entry name" value="ACP-like_sf"/>
</dbReference>
<dbReference type="PROSITE" id="PS00455">
    <property type="entry name" value="AMP_BINDING"/>
    <property type="match status" value="1"/>
</dbReference>
<dbReference type="Gene3D" id="3.40.50.1820">
    <property type="entry name" value="alpha/beta hydrolase"/>
    <property type="match status" value="1"/>
</dbReference>
<evidence type="ECO:0000256" key="1">
    <source>
        <dbReference type="ARBA" id="ARBA00001957"/>
    </source>
</evidence>
<keyword evidence="2" id="KW-0596">Phosphopantetheine</keyword>
<dbReference type="SUPFAM" id="SSF56801">
    <property type="entry name" value="Acetyl-CoA synthetase-like"/>
    <property type="match status" value="1"/>
</dbReference>
<dbReference type="Gene3D" id="3.30.559.30">
    <property type="entry name" value="Nonribosomal peptide synthetase, condensation domain"/>
    <property type="match status" value="1"/>
</dbReference>
<dbReference type="Gene3D" id="3.30.300.30">
    <property type="match status" value="1"/>
</dbReference>
<dbReference type="InterPro" id="IPR009081">
    <property type="entry name" value="PP-bd_ACP"/>
</dbReference>
<proteinExistence type="predicted"/>